<keyword evidence="2" id="KW-1133">Transmembrane helix</keyword>
<feature type="region of interest" description="Disordered" evidence="1">
    <location>
        <begin position="156"/>
        <end position="193"/>
    </location>
</feature>
<comment type="caution">
    <text evidence="3">The sequence shown here is derived from an EMBL/GenBank/DDBJ whole genome shotgun (WGS) entry which is preliminary data.</text>
</comment>
<evidence type="ECO:0000256" key="1">
    <source>
        <dbReference type="SAM" id="MobiDB-lite"/>
    </source>
</evidence>
<evidence type="ECO:0000256" key="2">
    <source>
        <dbReference type="SAM" id="Phobius"/>
    </source>
</evidence>
<dbReference type="InterPro" id="IPR019840">
    <property type="entry name" value="Verru/Chthon_A"/>
</dbReference>
<dbReference type="Proteomes" id="UP000295662">
    <property type="component" value="Unassembled WGS sequence"/>
</dbReference>
<evidence type="ECO:0000313" key="3">
    <source>
        <dbReference type="EMBL" id="TDU67196.1"/>
    </source>
</evidence>
<organism evidence="3 4">
    <name type="scientific">Prosthecobacter fusiformis</name>
    <dbReference type="NCBI Taxonomy" id="48464"/>
    <lineage>
        <taxon>Bacteria</taxon>
        <taxon>Pseudomonadati</taxon>
        <taxon>Verrucomicrobiota</taxon>
        <taxon>Verrucomicrobiia</taxon>
        <taxon>Verrucomicrobiales</taxon>
        <taxon>Verrucomicrobiaceae</taxon>
        <taxon>Prosthecobacter</taxon>
    </lineage>
</organism>
<feature type="transmembrane region" description="Helical" evidence="2">
    <location>
        <begin position="12"/>
        <end position="33"/>
    </location>
</feature>
<keyword evidence="2" id="KW-0812">Transmembrane</keyword>
<sequence length="1263" mass="137029">MKTAPPRRGVALVMVIAFLALITGLIIAFLTTVSTETQVAKRTDAGTRGRELIDTVNALVTSQIRDATSQGQEIAWASQPGMIRTYGTTEGNAASSPLRYYKLYSAKNLVWNVADGAFNPADDVLPGWGDNDALYTDLNRPVTTLNGQLRYPIFQPPPVAAPGSPATQSPAGLAVNTPPSASAGGTPPADANPAPMPVRWLYVLRDGRLTSPAQSVPGADGQGDKVVWEAGAADAPSETNPIVGRVAYWTDDETSKININTAAGDHWTSTSDMDAGSYWDLPRVTTQFDRQALADFQPAQREYQRYPGHPAATYLSAAFPSLTRGDITQISSRIGLGGSLGGTTLALEPVPLDADRLYAYEDELIFNNERESSVITPDQLEQARFLVTAHSRAPEVNLFNQPRIAAWPVSQNTASTHRSPFDQLIAFCSQVGGKNYIFDRINADSATDDFAGRNVELYTYLQSLTSRPIPGYGGNFSTKYGTDRDQILTEMFDYIRSTNLFDDTIEPQPLVYPTSGNQFTNGRSSKTGALPGHGQVTPIRINDTKGFGRFFTLTEVGMHFITTADFNVPDSNVVPADNIGQTETKPTNRTLGSGTSAVKLTSNQRRIEALLLLEAFSPSQGWGSLRPDMQIRIRGLQNLTVNGTSLGFPSEGVLRIESNGGYHSRMWGGNAGFRFMLNSRRLPARGVMPADSGHSANNSYPFVSMPITISVPNGDASTMQFNGGEITIEIFSDSNPTSGQVDPVAGQTPVQTLTVRLAAGTFPVPRLVMSTTAANATTTDTQSVDTKREFWWSFSRDGALAGFQTFTGTTAVPAAVAGRIHRAQADPGTRTTTRSGSVIHYNSAAPSDVIRTMVVGHGDHRLLAAQTNPPADIFIKHRYYDNTSQFNANNLQEGGGSNYTPGADNQAGSFVTGAAYNGAKRPDIPVAALSLAEATGDWDTGVATVMDGAYINKPDEGNSYRENSGVPYFDANQAHETTGPTFFSPNRQIPSPVMFGSLPNRVKAGVPWSTLLFRPDATSGVHIGAQAPLDHLLLDLFWMPVVEPYAISEPLSTAGKINMNHQIVPFTYIERTTGLRALLRSERVFAVPTTAANVYKSSTTTTNYRYLINADETLKQFTQRFDAGDIFRSASEICELYLVPEQTTLDNMPAFWQAHKLTADNAREHPYATLYPRLTTKSNTYRVHYRVQALQQASRSRGSDAAAWATWEEGKDLVIAENRGSSILERYVDPADPALPDFATTPTATLDAYYRFRVLGSTKFGPK</sequence>
<reference evidence="3 4" key="1">
    <citation type="submission" date="2019-03" db="EMBL/GenBank/DDBJ databases">
        <title>Genomic Encyclopedia of Archaeal and Bacterial Type Strains, Phase II (KMG-II): from individual species to whole genera.</title>
        <authorList>
            <person name="Goeker M."/>
        </authorList>
    </citation>
    <scope>NUCLEOTIDE SEQUENCE [LARGE SCALE GENOMIC DNA]</scope>
    <source>
        <strain evidence="3 4">ATCC 25309</strain>
    </source>
</reference>
<keyword evidence="2" id="KW-0472">Membrane</keyword>
<feature type="compositionally biased region" description="Low complexity" evidence="1">
    <location>
        <begin position="177"/>
        <end position="191"/>
    </location>
</feature>
<gene>
    <name evidence="3" type="ORF">EI77_03397</name>
</gene>
<protein>
    <submittedName>
        <fullName evidence="3">Uncharacterized protein (TIGR02600 family)</fullName>
    </submittedName>
</protein>
<keyword evidence="4" id="KW-1185">Reference proteome</keyword>
<name>A0A4R7RR60_9BACT</name>
<proteinExistence type="predicted"/>
<dbReference type="RefSeq" id="WP_166647306.1">
    <property type="nucleotide sequence ID" value="NZ_SOCA01000007.1"/>
</dbReference>
<dbReference type="NCBIfam" id="TIGR02600">
    <property type="entry name" value="Verru_Chthon_A"/>
    <property type="match status" value="1"/>
</dbReference>
<evidence type="ECO:0000313" key="4">
    <source>
        <dbReference type="Proteomes" id="UP000295662"/>
    </source>
</evidence>
<accession>A0A4R7RR60</accession>
<dbReference type="AlphaFoldDB" id="A0A4R7RR60"/>
<dbReference type="EMBL" id="SOCA01000007">
    <property type="protein sequence ID" value="TDU67196.1"/>
    <property type="molecule type" value="Genomic_DNA"/>
</dbReference>